<dbReference type="Pfam" id="PF09818">
    <property type="entry name" value="ABC_ATPase"/>
    <property type="match status" value="1"/>
</dbReference>
<sequence>MEQLKKKLTQIDRKGYKSYKQIQGMYTHPLFKLHIDYVQGDPFASPSKIRLVINHHKRSIDTAWLETEERRTAVEDTFARVIDQAISHNKMSIKGSGKSGLIAFDGPGQEILKRSAVSLQEHTITVCLSVGLPAQGRSINGKEAIKLFSEVLPNLLKESVFKVENEQIEKAIILADQQSHILKVMKENKWVSFVANGSILPRRSGVSNLPQHQAVPFQSPKENEVEIDLPHGKTIKGMATQQGVTLITGGGYHGKSTLLQAIERGVYRHTAGDGREFVLTDPTAVKIRAEDGRKISSVDISPFISNLPHGKDTNNFSTDDASGSTSQAANVMEAIEVGSNTLLIDEDTSATNFMIRDIRMQKLVAKNKEPITPFIHRIRQLVDDLGVSVILVTGGSGDYFSVADNVILMEEYIPRQVTNEAKKIINENPIENEEVPSNEFGRSTRRKLLQSSFPKDGDRKFKIQAKGQYQIMLGKTPILFSNTEQLIDSSQTRMIAEIIQYLYRSTIMENRSFTDILDFIEVEMNKDLDQLTLNKGKHPGDLAKPRRYEIAAVLNRMRNGKFVLNHI</sequence>
<dbReference type="PANTHER" id="PTHR38149">
    <property type="entry name" value="ATPASE"/>
    <property type="match status" value="1"/>
</dbReference>
<evidence type="ECO:0000259" key="1">
    <source>
        <dbReference type="Pfam" id="PF09818"/>
    </source>
</evidence>
<dbReference type="PANTHER" id="PTHR38149:SF1">
    <property type="entry name" value="ATPASE"/>
    <property type="match status" value="1"/>
</dbReference>
<evidence type="ECO:0000259" key="3">
    <source>
        <dbReference type="Pfam" id="PF21117"/>
    </source>
</evidence>
<dbReference type="InterPro" id="IPR046833">
    <property type="entry name" value="ABC_N"/>
</dbReference>
<gene>
    <name evidence="4" type="ordered locus">OB1084</name>
</gene>
<reference evidence="4 5" key="1">
    <citation type="journal article" date="2001" name="FEMS Microbiol. Lett.">
        <title>Oceanobacillus iheyensis gen. nov., sp. nov., a deep-sea extremely halotolerant and alkaliphilic species isolated from a depth of 1050 m on the Iheya Ridge.</title>
        <authorList>
            <person name="Lu J."/>
            <person name="Nogi Y."/>
            <person name="Takami H."/>
        </authorList>
    </citation>
    <scope>NUCLEOTIDE SEQUENCE [LARGE SCALE GENOMIC DNA]</scope>
    <source>
        <strain evidence="5">DSM 14371 / CIP 107618 / JCM 11309 / KCTC 3954 / HTE831</strain>
    </source>
</reference>
<dbReference type="STRING" id="221109.gene:10733323"/>
<dbReference type="RefSeq" id="WP_011065485.1">
    <property type="nucleotide sequence ID" value="NC_004193.1"/>
</dbReference>
<keyword evidence="5" id="KW-1185">Reference proteome</keyword>
<accession>Q8CUM3</accession>
<organism evidence="4 5">
    <name type="scientific">Oceanobacillus iheyensis (strain DSM 14371 / CIP 107618 / JCM 11309 / KCTC 3954 / HTE831)</name>
    <dbReference type="NCBI Taxonomy" id="221109"/>
    <lineage>
        <taxon>Bacteria</taxon>
        <taxon>Bacillati</taxon>
        <taxon>Bacillota</taxon>
        <taxon>Bacilli</taxon>
        <taxon>Bacillales</taxon>
        <taxon>Bacillaceae</taxon>
        <taxon>Oceanobacillus</taxon>
    </lineage>
</organism>
<evidence type="ECO:0000259" key="2">
    <source>
        <dbReference type="Pfam" id="PF20446"/>
    </source>
</evidence>
<dbReference type="AlphaFoldDB" id="Q8CUM3"/>
<evidence type="ECO:0000313" key="4">
    <source>
        <dbReference type="EMBL" id="BAC13040.1"/>
    </source>
</evidence>
<reference evidence="4 5" key="2">
    <citation type="journal article" date="2002" name="Nucleic Acids Res.">
        <title>Genome sequence of Oceanobacillus iheyensis isolated from the Iheya Ridge and its unexpected adaptive capabilities to extreme environments.</title>
        <authorList>
            <person name="Takami H."/>
            <person name="Takaki Y."/>
            <person name="Uchiyama I."/>
        </authorList>
    </citation>
    <scope>NUCLEOTIDE SEQUENCE [LARGE SCALE GENOMIC DNA]</scope>
    <source>
        <strain evidence="5">DSM 14371 / CIP 107618 / JCM 11309 / KCTC 3954 / HTE831</strain>
    </source>
</reference>
<protein>
    <submittedName>
        <fullName evidence="4">Hypothetical conserved protein</fullName>
    </submittedName>
</protein>
<dbReference type="InterPro" id="IPR049069">
    <property type="entry name" value="MRB1590-like_C"/>
</dbReference>
<dbReference type="SUPFAM" id="SSF52540">
    <property type="entry name" value="P-loop containing nucleoside triphosphate hydrolases"/>
    <property type="match status" value="1"/>
</dbReference>
<dbReference type="InterPro" id="IPR019195">
    <property type="entry name" value="ABC_ATPase_put"/>
</dbReference>
<dbReference type="eggNOG" id="COG3044">
    <property type="taxonomic scope" value="Bacteria"/>
</dbReference>
<dbReference type="Pfam" id="PF20446">
    <property type="entry name" value="ABC_N"/>
    <property type="match status" value="1"/>
</dbReference>
<dbReference type="OrthoDB" id="9809999at2"/>
<name>Q8CUM3_OCEIH</name>
<dbReference type="PhylomeDB" id="Q8CUM3"/>
<dbReference type="KEGG" id="oih:OB1084"/>
<evidence type="ECO:0000313" key="5">
    <source>
        <dbReference type="Proteomes" id="UP000000822"/>
    </source>
</evidence>
<feature type="domain" description="MRB1590-like C-terminal" evidence="3">
    <location>
        <begin position="462"/>
        <end position="561"/>
    </location>
</feature>
<dbReference type="HOGENOM" id="CLU_021720_2_0_9"/>
<dbReference type="InterPro" id="IPR046834">
    <property type="entry name" value="ABC_ATPase_C"/>
</dbReference>
<feature type="domain" description="ATPase of the ABC class N-terminal" evidence="2">
    <location>
        <begin position="1"/>
        <end position="161"/>
    </location>
</feature>
<dbReference type="EMBL" id="BA000028">
    <property type="protein sequence ID" value="BAC13040.1"/>
    <property type="molecule type" value="Genomic_DNA"/>
</dbReference>
<dbReference type="Proteomes" id="UP000000822">
    <property type="component" value="Chromosome"/>
</dbReference>
<dbReference type="Pfam" id="PF21117">
    <property type="entry name" value="MRB1590_C"/>
    <property type="match status" value="1"/>
</dbReference>
<dbReference type="InterPro" id="IPR027417">
    <property type="entry name" value="P-loop_NTPase"/>
</dbReference>
<proteinExistence type="predicted"/>
<feature type="domain" description="ATPase of the ABC class C-terminal" evidence="1">
    <location>
        <begin position="165"/>
        <end position="445"/>
    </location>
</feature>